<proteinExistence type="inferred from homology"/>
<feature type="region of interest" description="Disordered" evidence="4">
    <location>
        <begin position="125"/>
        <end position="150"/>
    </location>
</feature>
<dbReference type="InterPro" id="IPR013088">
    <property type="entry name" value="Znf_NHR/GATA"/>
</dbReference>
<evidence type="ECO:0000256" key="4">
    <source>
        <dbReference type="SAM" id="MobiDB-lite"/>
    </source>
</evidence>
<feature type="zinc finger region" description="FLZ-type" evidence="3">
    <location>
        <begin position="82"/>
        <end position="126"/>
    </location>
</feature>
<protein>
    <recommendedName>
        <fullName evidence="5">FLZ-type domain-containing protein</fullName>
    </recommendedName>
</protein>
<accession>A0A6V7QVY5</accession>
<evidence type="ECO:0000256" key="1">
    <source>
        <dbReference type="ARBA" id="ARBA00009374"/>
    </source>
</evidence>
<dbReference type="InterPro" id="IPR044533">
    <property type="entry name" value="FLZ1/2/3"/>
</dbReference>
<keyword evidence="2" id="KW-0479">Metal-binding</keyword>
<dbReference type="Gene3D" id="3.30.50.10">
    <property type="entry name" value="Erythroid Transcription Factor GATA-1, subunit A"/>
    <property type="match status" value="1"/>
</dbReference>
<organism evidence="6">
    <name type="scientific">Ananas comosus var. bracteatus</name>
    <name type="common">red pineapple</name>
    <dbReference type="NCBI Taxonomy" id="296719"/>
    <lineage>
        <taxon>Eukaryota</taxon>
        <taxon>Viridiplantae</taxon>
        <taxon>Streptophyta</taxon>
        <taxon>Embryophyta</taxon>
        <taxon>Tracheophyta</taxon>
        <taxon>Spermatophyta</taxon>
        <taxon>Magnoliopsida</taxon>
        <taxon>Liliopsida</taxon>
        <taxon>Poales</taxon>
        <taxon>Bromeliaceae</taxon>
        <taxon>Bromelioideae</taxon>
        <taxon>Ananas</taxon>
    </lineage>
</organism>
<dbReference type="GO" id="GO:0006355">
    <property type="term" value="P:regulation of DNA-templated transcription"/>
    <property type="evidence" value="ECO:0007669"/>
    <property type="project" value="InterPro"/>
</dbReference>
<dbReference type="PANTHER" id="PTHR46057">
    <property type="entry name" value="FCS-LIKE ZINC FINGER 1-RELATED"/>
    <property type="match status" value="1"/>
</dbReference>
<dbReference type="PROSITE" id="PS51795">
    <property type="entry name" value="ZF_FLZ"/>
    <property type="match status" value="1"/>
</dbReference>
<evidence type="ECO:0000256" key="2">
    <source>
        <dbReference type="ARBA" id="ARBA00022723"/>
    </source>
</evidence>
<dbReference type="GO" id="GO:0008270">
    <property type="term" value="F:zinc ion binding"/>
    <property type="evidence" value="ECO:0007669"/>
    <property type="project" value="InterPro"/>
</dbReference>
<dbReference type="PANTHER" id="PTHR46057:SF58">
    <property type="entry name" value="(WILD MALAYSIAN BANANA) HYPOTHETICAL PROTEIN"/>
    <property type="match status" value="1"/>
</dbReference>
<gene>
    <name evidence="6" type="ORF">CB5_LOCUS30127</name>
</gene>
<dbReference type="Pfam" id="PF04570">
    <property type="entry name" value="zf-FLZ"/>
    <property type="match status" value="1"/>
</dbReference>
<evidence type="ECO:0000259" key="5">
    <source>
        <dbReference type="PROSITE" id="PS51795"/>
    </source>
</evidence>
<feature type="compositionally biased region" description="Polar residues" evidence="4">
    <location>
        <begin position="130"/>
        <end position="140"/>
    </location>
</feature>
<sequence>MESSSSFSFFSLSFSSFSSSCGTSLDHSGLEAGFCECTVRRTDFAPRNHHRRAVVSSAAEVRVPILLRSYDGSHAYGDGAHHFLDACFLCKKPLAGNRDIFMYRGDMPFCSEECRQVQIERDETKEKNSKYSVRATSENQSSSSSSRSRVLKEYQLARGSF</sequence>
<evidence type="ECO:0000256" key="3">
    <source>
        <dbReference type="PROSITE-ProRule" id="PRU01131"/>
    </source>
</evidence>
<comment type="similarity">
    <text evidence="1">Belongs to the FLZ family.</text>
</comment>
<dbReference type="InterPro" id="IPR007650">
    <property type="entry name" value="Zf-FLZ_dom"/>
</dbReference>
<dbReference type="AlphaFoldDB" id="A0A6V7QVY5"/>
<feature type="domain" description="FLZ-type" evidence="5">
    <location>
        <begin position="82"/>
        <end position="126"/>
    </location>
</feature>
<dbReference type="EMBL" id="CAJEUB010000027">
    <property type="protein sequence ID" value="CAD1846916.1"/>
    <property type="molecule type" value="Genomic_DNA"/>
</dbReference>
<name>A0A6V7QVY5_ANACO</name>
<evidence type="ECO:0000313" key="6">
    <source>
        <dbReference type="EMBL" id="CAD1846916.1"/>
    </source>
</evidence>
<reference evidence="6" key="1">
    <citation type="submission" date="2020-07" db="EMBL/GenBank/DDBJ databases">
        <authorList>
            <person name="Lin J."/>
        </authorList>
    </citation>
    <scope>NUCLEOTIDE SEQUENCE</scope>
</reference>